<sequence length="387" mass="44549">MDKDQKKIMLLLTEECNLNCVYCYEHFKSKRTMSFETARSILDNFYSSSKPGDTVLIEVFGGEPFTNFELIKQIDDYVMTMYGDRNTFFETTTNGTLVHGEVQEWLKERKERYMVSLSLDGTETMQNKNRPFLSGKGSYENIDIDFFVTTWPDCQAKLTMSEYTLPSLAEGIINLYKLGFFADATLSTGVDWNYSKNEEIFVRELEKLVKYYTDNPDIKLCTMLDYDLRLVFSKLNKKLRFCGAGEMTACYDIDGNVYPCQGFAPVSIGEQAGIFKNYDASKFDLIKENPCYDCKFFFLCANCYSANLVTTGCCHLVDVNLCYSYRLCILASAKIQFRRIKNKKTELTEDDKLILKAISVIQEEISDNQSRLNGVVGHVCDQYKRCK</sequence>
<dbReference type="PANTHER" id="PTHR43273">
    <property type="entry name" value="ANAEROBIC SULFATASE-MATURATING ENZYME HOMOLOG ASLB-RELATED"/>
    <property type="match status" value="1"/>
</dbReference>
<dbReference type="Pfam" id="PF04055">
    <property type="entry name" value="Radical_SAM"/>
    <property type="match status" value="1"/>
</dbReference>
<dbReference type="AlphaFoldDB" id="A0A3E3I339"/>
<dbReference type="RefSeq" id="WP_117544808.1">
    <property type="nucleotide sequence ID" value="NZ_JBKUNB010000002.1"/>
</dbReference>
<dbReference type="EMBL" id="QVLV01000009">
    <property type="protein sequence ID" value="RGE59196.1"/>
    <property type="molecule type" value="Genomic_DNA"/>
</dbReference>
<feature type="domain" description="Radical SAM core" evidence="8">
    <location>
        <begin position="12"/>
        <end position="121"/>
    </location>
</feature>
<evidence type="ECO:0000259" key="8">
    <source>
        <dbReference type="Pfam" id="PF04055"/>
    </source>
</evidence>
<dbReference type="InterPro" id="IPR013785">
    <property type="entry name" value="Aldolase_TIM"/>
</dbReference>
<evidence type="ECO:0000256" key="5">
    <source>
        <dbReference type="ARBA" id="ARBA00023004"/>
    </source>
</evidence>
<keyword evidence="10" id="KW-1185">Reference proteome</keyword>
<keyword evidence="6" id="KW-0411">Iron-sulfur</keyword>
<evidence type="ECO:0000256" key="6">
    <source>
        <dbReference type="ARBA" id="ARBA00023014"/>
    </source>
</evidence>
<keyword evidence="3" id="KW-0949">S-adenosyl-L-methionine</keyword>
<comment type="cofactor">
    <cofactor evidence="1">
        <name>[4Fe-4S] cluster</name>
        <dbReference type="ChEBI" id="CHEBI:49883"/>
    </cofactor>
</comment>
<gene>
    <name evidence="9" type="ORF">DXC51_14560</name>
</gene>
<organism evidence="9 10">
    <name type="scientific">Eisenbergiella massiliensis</name>
    <dbReference type="NCBI Taxonomy" id="1720294"/>
    <lineage>
        <taxon>Bacteria</taxon>
        <taxon>Bacillati</taxon>
        <taxon>Bacillota</taxon>
        <taxon>Clostridia</taxon>
        <taxon>Lachnospirales</taxon>
        <taxon>Lachnospiraceae</taxon>
        <taxon>Eisenbergiella</taxon>
    </lineage>
</organism>
<comment type="caution">
    <text evidence="9">The sequence shown here is derived from an EMBL/GenBank/DDBJ whole genome shotgun (WGS) entry which is preliminary data.</text>
</comment>
<keyword evidence="4" id="KW-0479">Metal-binding</keyword>
<comment type="similarity">
    <text evidence="7">Belongs to the radical SAM superfamily. Anaerobic sulfatase-maturating enzyme family.</text>
</comment>
<evidence type="ECO:0000256" key="7">
    <source>
        <dbReference type="ARBA" id="ARBA00023601"/>
    </source>
</evidence>
<dbReference type="SFLD" id="SFLDG01067">
    <property type="entry name" value="SPASM/twitch_domain_containing"/>
    <property type="match status" value="1"/>
</dbReference>
<evidence type="ECO:0000313" key="10">
    <source>
        <dbReference type="Proteomes" id="UP000260812"/>
    </source>
</evidence>
<proteinExistence type="inferred from homology"/>
<dbReference type="InterPro" id="IPR023867">
    <property type="entry name" value="Sulphatase_maturase_rSAM"/>
</dbReference>
<dbReference type="Gene3D" id="3.20.20.70">
    <property type="entry name" value="Aldolase class I"/>
    <property type="match status" value="1"/>
</dbReference>
<dbReference type="InterPro" id="IPR000385">
    <property type="entry name" value="MoaA_NifB_PqqE_Fe-S-bd_CS"/>
</dbReference>
<dbReference type="Proteomes" id="UP000260812">
    <property type="component" value="Unassembled WGS sequence"/>
</dbReference>
<dbReference type="GO" id="GO:0046872">
    <property type="term" value="F:metal ion binding"/>
    <property type="evidence" value="ECO:0007669"/>
    <property type="project" value="UniProtKB-KW"/>
</dbReference>
<dbReference type="SFLD" id="SFLDS00029">
    <property type="entry name" value="Radical_SAM"/>
    <property type="match status" value="1"/>
</dbReference>
<reference evidence="9" key="1">
    <citation type="submission" date="2018-08" db="EMBL/GenBank/DDBJ databases">
        <title>A genome reference for cultivated species of the human gut microbiota.</title>
        <authorList>
            <person name="Zou Y."/>
            <person name="Xue W."/>
            <person name="Luo G."/>
        </authorList>
    </citation>
    <scope>NUCLEOTIDE SEQUENCE [LARGE SCALE GENOMIC DNA]</scope>
    <source>
        <strain evidence="9">TF05-5AC</strain>
    </source>
</reference>
<dbReference type="InterPro" id="IPR058240">
    <property type="entry name" value="rSAM_sf"/>
</dbReference>
<evidence type="ECO:0000256" key="1">
    <source>
        <dbReference type="ARBA" id="ARBA00001966"/>
    </source>
</evidence>
<name>A0A3E3I339_9FIRM</name>
<dbReference type="GeneID" id="97988055"/>
<dbReference type="GO" id="GO:0016491">
    <property type="term" value="F:oxidoreductase activity"/>
    <property type="evidence" value="ECO:0007669"/>
    <property type="project" value="InterPro"/>
</dbReference>
<dbReference type="GO" id="GO:0051539">
    <property type="term" value="F:4 iron, 4 sulfur cluster binding"/>
    <property type="evidence" value="ECO:0007669"/>
    <property type="project" value="UniProtKB-KW"/>
</dbReference>
<dbReference type="SFLD" id="SFLDG01384">
    <property type="entry name" value="thioether_bond_formation_requi"/>
    <property type="match status" value="1"/>
</dbReference>
<evidence type="ECO:0000256" key="3">
    <source>
        <dbReference type="ARBA" id="ARBA00022691"/>
    </source>
</evidence>
<dbReference type="SUPFAM" id="SSF102114">
    <property type="entry name" value="Radical SAM enzymes"/>
    <property type="match status" value="1"/>
</dbReference>
<dbReference type="PROSITE" id="PS01305">
    <property type="entry name" value="MOAA_NIFB_PQQE"/>
    <property type="match status" value="1"/>
</dbReference>
<evidence type="ECO:0000256" key="2">
    <source>
        <dbReference type="ARBA" id="ARBA00022485"/>
    </source>
</evidence>
<dbReference type="PANTHER" id="PTHR43273:SF3">
    <property type="entry name" value="ANAEROBIC SULFATASE-MATURATING ENZYME HOMOLOG ASLB-RELATED"/>
    <property type="match status" value="1"/>
</dbReference>
<dbReference type="CDD" id="cd01335">
    <property type="entry name" value="Radical_SAM"/>
    <property type="match status" value="1"/>
</dbReference>
<evidence type="ECO:0000256" key="4">
    <source>
        <dbReference type="ARBA" id="ARBA00022723"/>
    </source>
</evidence>
<accession>A0A3E3I339</accession>
<protein>
    <submittedName>
        <fullName evidence="9">4Fe-4S cluster-binding domain-containing protein</fullName>
    </submittedName>
</protein>
<keyword evidence="5" id="KW-0408">Iron</keyword>
<dbReference type="SFLD" id="SFLDG01386">
    <property type="entry name" value="main_SPASM_domain-containing"/>
    <property type="match status" value="1"/>
</dbReference>
<keyword evidence="2" id="KW-0004">4Fe-4S</keyword>
<dbReference type="InterPro" id="IPR007197">
    <property type="entry name" value="rSAM"/>
</dbReference>
<evidence type="ECO:0000313" key="9">
    <source>
        <dbReference type="EMBL" id="RGE59196.1"/>
    </source>
</evidence>